<gene>
    <name evidence="8" type="ORF">ACOF00016_LOCUS12533</name>
</gene>
<keyword evidence="3 7" id="KW-0812">Transmembrane</keyword>
<dbReference type="GO" id="GO:0072657">
    <property type="term" value="P:protein localization to membrane"/>
    <property type="evidence" value="ECO:0007669"/>
    <property type="project" value="TreeGrafter"/>
</dbReference>
<evidence type="ECO:0000256" key="2">
    <source>
        <dbReference type="ARBA" id="ARBA00005227"/>
    </source>
</evidence>
<protein>
    <recommendedName>
        <fullName evidence="7">Transmembrane 9 superfamily member</fullName>
    </recommendedName>
</protein>
<feature type="transmembrane region" description="Helical" evidence="7">
    <location>
        <begin position="400"/>
        <end position="422"/>
    </location>
</feature>
<feature type="transmembrane region" description="Helical" evidence="7">
    <location>
        <begin position="303"/>
        <end position="321"/>
    </location>
</feature>
<dbReference type="AlphaFoldDB" id="A0A7S3L8B9"/>
<feature type="transmembrane region" description="Helical" evidence="7">
    <location>
        <begin position="363"/>
        <end position="388"/>
    </location>
</feature>
<feature type="transmembrane region" description="Helical" evidence="7">
    <location>
        <begin position="622"/>
        <end position="643"/>
    </location>
</feature>
<accession>A0A7S3L8B9</accession>
<proteinExistence type="inferred from homology"/>
<dbReference type="Pfam" id="PF02990">
    <property type="entry name" value="EMP70"/>
    <property type="match status" value="1"/>
</dbReference>
<organism evidence="8">
    <name type="scientific">Amphora coffeiformis</name>
    <dbReference type="NCBI Taxonomy" id="265554"/>
    <lineage>
        <taxon>Eukaryota</taxon>
        <taxon>Sar</taxon>
        <taxon>Stramenopiles</taxon>
        <taxon>Ochrophyta</taxon>
        <taxon>Bacillariophyta</taxon>
        <taxon>Bacillariophyceae</taxon>
        <taxon>Bacillariophycidae</taxon>
        <taxon>Thalassiophysales</taxon>
        <taxon>Catenulaceae</taxon>
        <taxon>Amphora</taxon>
    </lineage>
</organism>
<dbReference type="PANTHER" id="PTHR10766">
    <property type="entry name" value="TRANSMEMBRANE 9 SUPERFAMILY PROTEIN"/>
    <property type="match status" value="1"/>
</dbReference>
<sequence length="662" mass="75362">MRAIASSILAVALGVNSFAAAFLPGMRPKSYSEGMPVKLKVNKLTSEHDPFALDYYTMPFCRPKEGVHRDHENLGELLSGDRIENSPYYLEFKKDMYCEQVCINNLGRGEHPKHPPNKVARSVKLEYHNNWILDNLPSASKTEDDIYMTTVFAQGFPIGFVPENEDLAYFNNHVNIEVVYHKVKGKEDEYRIVQFVVEPFSIKHDFEPLLESEASDGKVANIKNPILSCDRTQAKSKGYANHTSYEMVVGREYQPASGKALFTYDVIWREDPNLTWSARWDAYLNTKNKSAARFRWFSITRKMIIVFILSGLVGVVLVRNLRNDVARYNSVPMDEEERAEVLEEFGWKLVHSDVFRPPTTSPLLLAVCCGTGAQLLSMLFMTMFFAALGFMNPSRRGRLVMVQLLLFVLLGAVAGYTTARFYKTFKGKSWHMATVMTAMGFPSICFIIFFVMDIVAVMQNSTDAVPVLTILVLLILWFGISTPLVFFGAYFGYKQNAIEFPVGTSGIPRQIPEQPWFLWTPATMAICGIVPYGSCIVELHMILNSIWEEQVYYVFGFLFLVFIIFLTTAAEITVLFNYFQLCGEDHRWWWRSFGNGGGASLWVMLYSISYFQTLETNEAATYVLYFGYMFLLCLATFLVLGFVGMTASLRFNKTIFSSIKID</sequence>
<evidence type="ECO:0000256" key="7">
    <source>
        <dbReference type="RuleBase" id="RU363079"/>
    </source>
</evidence>
<comment type="similarity">
    <text evidence="2 7">Belongs to the nonaspanin (TM9SF) (TC 9.A.2) family.</text>
</comment>
<evidence type="ECO:0000256" key="4">
    <source>
        <dbReference type="ARBA" id="ARBA00022729"/>
    </source>
</evidence>
<dbReference type="GO" id="GO:0016020">
    <property type="term" value="C:membrane"/>
    <property type="evidence" value="ECO:0007669"/>
    <property type="project" value="UniProtKB-SubCell"/>
</dbReference>
<keyword evidence="4 7" id="KW-0732">Signal</keyword>
<dbReference type="GO" id="GO:0005737">
    <property type="term" value="C:cytoplasm"/>
    <property type="evidence" value="ECO:0007669"/>
    <property type="project" value="UniProtKB-ARBA"/>
</dbReference>
<feature type="signal peptide" evidence="7">
    <location>
        <begin position="1"/>
        <end position="21"/>
    </location>
</feature>
<reference evidence="8" key="1">
    <citation type="submission" date="2021-01" db="EMBL/GenBank/DDBJ databases">
        <authorList>
            <person name="Corre E."/>
            <person name="Pelletier E."/>
            <person name="Niang G."/>
            <person name="Scheremetjew M."/>
            <person name="Finn R."/>
            <person name="Kale V."/>
            <person name="Holt S."/>
            <person name="Cochrane G."/>
            <person name="Meng A."/>
            <person name="Brown T."/>
            <person name="Cohen L."/>
        </authorList>
    </citation>
    <scope>NUCLEOTIDE SEQUENCE</scope>
    <source>
        <strain evidence="8">CCMP127</strain>
    </source>
</reference>
<keyword evidence="6 7" id="KW-0472">Membrane</keyword>
<feature type="chain" id="PRO_5031597642" description="Transmembrane 9 superfamily member" evidence="7">
    <location>
        <begin position="22"/>
        <end position="662"/>
    </location>
</feature>
<feature type="transmembrane region" description="Helical" evidence="7">
    <location>
        <begin position="588"/>
        <end position="610"/>
    </location>
</feature>
<name>A0A7S3L8B9_9STRA</name>
<evidence type="ECO:0000313" key="8">
    <source>
        <dbReference type="EMBL" id="CAE0415421.1"/>
    </source>
</evidence>
<feature type="transmembrane region" description="Helical" evidence="7">
    <location>
        <begin position="464"/>
        <end position="491"/>
    </location>
</feature>
<evidence type="ECO:0000256" key="5">
    <source>
        <dbReference type="ARBA" id="ARBA00022989"/>
    </source>
</evidence>
<dbReference type="InterPro" id="IPR036259">
    <property type="entry name" value="MFS_trans_sf"/>
</dbReference>
<evidence type="ECO:0000256" key="6">
    <source>
        <dbReference type="ARBA" id="ARBA00023136"/>
    </source>
</evidence>
<dbReference type="SUPFAM" id="SSF103473">
    <property type="entry name" value="MFS general substrate transporter"/>
    <property type="match status" value="1"/>
</dbReference>
<evidence type="ECO:0000256" key="1">
    <source>
        <dbReference type="ARBA" id="ARBA00004141"/>
    </source>
</evidence>
<dbReference type="EMBL" id="HBIM01015948">
    <property type="protein sequence ID" value="CAE0415421.1"/>
    <property type="molecule type" value="Transcribed_RNA"/>
</dbReference>
<evidence type="ECO:0000256" key="3">
    <source>
        <dbReference type="ARBA" id="ARBA00022692"/>
    </source>
</evidence>
<keyword evidence="5 7" id="KW-1133">Transmembrane helix</keyword>
<feature type="transmembrane region" description="Helical" evidence="7">
    <location>
        <begin position="551"/>
        <end position="576"/>
    </location>
</feature>
<feature type="transmembrane region" description="Helical" evidence="7">
    <location>
        <begin position="434"/>
        <end position="458"/>
    </location>
</feature>
<dbReference type="PANTHER" id="PTHR10766:SF111">
    <property type="entry name" value="TRANSMEMBRANE 9 SUPERFAMILY MEMBER 2"/>
    <property type="match status" value="1"/>
</dbReference>
<comment type="subcellular location">
    <subcellularLocation>
        <location evidence="1">Membrane</location>
        <topology evidence="1">Multi-pass membrane protein</topology>
    </subcellularLocation>
</comment>
<dbReference type="InterPro" id="IPR004240">
    <property type="entry name" value="EMP70"/>
</dbReference>